<protein>
    <submittedName>
        <fullName evidence="1">Uncharacterized protein</fullName>
    </submittedName>
</protein>
<dbReference type="EMBL" id="BNBD01000008">
    <property type="protein sequence ID" value="GHF54934.1"/>
    <property type="molecule type" value="Genomic_DNA"/>
</dbReference>
<comment type="caution">
    <text evidence="1">The sequence shown here is derived from an EMBL/GenBank/DDBJ whole genome shotgun (WGS) entry which is preliminary data.</text>
</comment>
<dbReference type="Proteomes" id="UP000638313">
    <property type="component" value="Unassembled WGS sequence"/>
</dbReference>
<reference evidence="1" key="2">
    <citation type="submission" date="2020-09" db="EMBL/GenBank/DDBJ databases">
        <authorList>
            <person name="Sun Q."/>
            <person name="Ohkuma M."/>
        </authorList>
    </citation>
    <scope>NUCLEOTIDE SEQUENCE</scope>
    <source>
        <strain evidence="1">JCM 4059</strain>
    </source>
</reference>
<sequence>MDSSWAPYPDSFYGSQLSVAPGWKVGGWPPWGLTDPIARFCTACGAKMAPLLTIASNEWDSSNHGWVPYEDQALGSLDDSCVTNPPKVQVSKGNRLQLYVCPESPDHPHTSLIQ</sequence>
<name>A0A919B5L8_9ACTN</name>
<reference evidence="1" key="1">
    <citation type="journal article" date="2014" name="Int. J. Syst. Evol. Microbiol.">
        <title>Complete genome sequence of Corynebacterium casei LMG S-19264T (=DSM 44701T), isolated from a smear-ripened cheese.</title>
        <authorList>
            <consortium name="US DOE Joint Genome Institute (JGI-PGF)"/>
            <person name="Walter F."/>
            <person name="Albersmeier A."/>
            <person name="Kalinowski J."/>
            <person name="Ruckert C."/>
        </authorList>
    </citation>
    <scope>NUCLEOTIDE SEQUENCE</scope>
    <source>
        <strain evidence="1">JCM 4059</strain>
    </source>
</reference>
<organism evidence="1 2">
    <name type="scientific">Streptomyces mashuensis</name>
    <dbReference type="NCBI Taxonomy" id="33904"/>
    <lineage>
        <taxon>Bacteria</taxon>
        <taxon>Bacillati</taxon>
        <taxon>Actinomycetota</taxon>
        <taxon>Actinomycetes</taxon>
        <taxon>Kitasatosporales</taxon>
        <taxon>Streptomycetaceae</taxon>
        <taxon>Streptomyces</taxon>
    </lineage>
</organism>
<evidence type="ECO:0000313" key="1">
    <source>
        <dbReference type="EMBL" id="GHF54934.1"/>
    </source>
</evidence>
<proteinExistence type="predicted"/>
<gene>
    <name evidence="1" type="ORF">GCM10010218_40340</name>
</gene>
<accession>A0A919B5L8</accession>
<keyword evidence="2" id="KW-1185">Reference proteome</keyword>
<dbReference type="AlphaFoldDB" id="A0A919B5L8"/>
<evidence type="ECO:0000313" key="2">
    <source>
        <dbReference type="Proteomes" id="UP000638313"/>
    </source>
</evidence>